<dbReference type="AlphaFoldDB" id="A0A5M7C9K5"/>
<evidence type="ECO:0000256" key="1">
    <source>
        <dbReference type="ARBA" id="ARBA00008791"/>
    </source>
</evidence>
<dbReference type="Gene3D" id="3.40.50.620">
    <property type="entry name" value="HUPs"/>
    <property type="match status" value="2"/>
</dbReference>
<accession>A0A5M7C9K5</accession>
<keyword evidence="4" id="KW-1185">Reference proteome</keyword>
<proteinExistence type="inferred from homology"/>
<dbReference type="PANTHER" id="PTHR46268:SF6">
    <property type="entry name" value="UNIVERSAL STRESS PROTEIN UP12"/>
    <property type="match status" value="1"/>
</dbReference>
<dbReference type="SMR" id="A0A5M7C9K5"/>
<dbReference type="EMBL" id="VWPH01000001">
    <property type="protein sequence ID" value="KAA5838070.1"/>
    <property type="molecule type" value="Genomic_DNA"/>
</dbReference>
<gene>
    <name evidence="3" type="ORF">F1721_00985</name>
</gene>
<dbReference type="PANTHER" id="PTHR46268">
    <property type="entry name" value="STRESS RESPONSE PROTEIN NHAX"/>
    <property type="match status" value="1"/>
</dbReference>
<dbReference type="PRINTS" id="PR01438">
    <property type="entry name" value="UNVRSLSTRESS"/>
</dbReference>
<dbReference type="InterPro" id="IPR006016">
    <property type="entry name" value="UspA"/>
</dbReference>
<protein>
    <submittedName>
        <fullName evidence="3">Universal stress protein</fullName>
    </submittedName>
</protein>
<dbReference type="SUPFAM" id="SSF52402">
    <property type="entry name" value="Adenine nucleotide alpha hydrolases-like"/>
    <property type="match status" value="2"/>
</dbReference>
<sequence>MPAVVVGVDGSDSSAQAAEWAAAEADRRHVPLHVVLANDDPARAEHAEDAVGRTAAKCRTDHPGLEVTAEVLTGRPVEVLVDRSSAADLLVVGARGLGGFTRALLGGVSLGVASRASCPVVVVRRGAPTDAGPVVVGVDGSPCARSALEFAFSAAAQLGADLVVLQAWHEENLLYTPLSPNFRDEVDDTVRRILSRETADLRQAHPDVVVHEVAQRGHPVAALTDAARDARLLVVGHRGGGGFDGLFLGSVAAGVLNHAQCPVAVIRNAQLTRHGEGTGPG</sequence>
<dbReference type="Pfam" id="PF00582">
    <property type="entry name" value="Usp"/>
    <property type="match status" value="2"/>
</dbReference>
<comment type="caution">
    <text evidence="3">The sequence shown here is derived from an EMBL/GenBank/DDBJ whole genome shotgun (WGS) entry which is preliminary data.</text>
</comment>
<feature type="domain" description="UspA" evidence="2">
    <location>
        <begin position="4"/>
        <end position="124"/>
    </location>
</feature>
<dbReference type="OrthoDB" id="3404132at2"/>
<dbReference type="Proteomes" id="UP000323946">
    <property type="component" value="Unassembled WGS sequence"/>
</dbReference>
<evidence type="ECO:0000313" key="4">
    <source>
        <dbReference type="Proteomes" id="UP000323946"/>
    </source>
</evidence>
<feature type="domain" description="UspA" evidence="2">
    <location>
        <begin position="133"/>
        <end position="267"/>
    </location>
</feature>
<evidence type="ECO:0000259" key="2">
    <source>
        <dbReference type="Pfam" id="PF00582"/>
    </source>
</evidence>
<organism evidence="3 4">
    <name type="scientific">Saccharopolyspora hirsuta</name>
    <dbReference type="NCBI Taxonomy" id="1837"/>
    <lineage>
        <taxon>Bacteria</taxon>
        <taxon>Bacillati</taxon>
        <taxon>Actinomycetota</taxon>
        <taxon>Actinomycetes</taxon>
        <taxon>Pseudonocardiales</taxon>
        <taxon>Pseudonocardiaceae</taxon>
        <taxon>Saccharopolyspora</taxon>
    </lineage>
</organism>
<dbReference type="InterPro" id="IPR014729">
    <property type="entry name" value="Rossmann-like_a/b/a_fold"/>
</dbReference>
<reference evidence="3 4" key="1">
    <citation type="submission" date="2019-09" db="EMBL/GenBank/DDBJ databases">
        <title>Draft genome sequence of the thermophilic Saccharopolyspora hirsuta VKM Ac-666T.</title>
        <authorList>
            <person name="Lobastova T.G."/>
            <person name="Fokina V."/>
            <person name="Bragin E.Y."/>
            <person name="Shtratnikova V.Y."/>
            <person name="Starodumova I.P."/>
            <person name="Tarlachkov S.V."/>
            <person name="Donova M.V."/>
        </authorList>
    </citation>
    <scope>NUCLEOTIDE SEQUENCE [LARGE SCALE GENOMIC DNA]</scope>
    <source>
        <strain evidence="3 4">VKM Ac-666</strain>
    </source>
</reference>
<dbReference type="RefSeq" id="WP_150064576.1">
    <property type="nucleotide sequence ID" value="NZ_VWPH01000001.1"/>
</dbReference>
<comment type="similarity">
    <text evidence="1">Belongs to the universal stress protein A family.</text>
</comment>
<dbReference type="InterPro" id="IPR006015">
    <property type="entry name" value="Universal_stress_UspA"/>
</dbReference>
<name>A0A5M7C9K5_SACHI</name>
<evidence type="ECO:0000313" key="3">
    <source>
        <dbReference type="EMBL" id="KAA5838070.1"/>
    </source>
</evidence>